<dbReference type="PANTHER" id="PTHR36844">
    <property type="entry name" value="PROTEASE PRSW"/>
    <property type="match status" value="1"/>
</dbReference>
<feature type="compositionally biased region" description="Polar residues" evidence="1">
    <location>
        <begin position="1"/>
        <end position="10"/>
    </location>
</feature>
<dbReference type="RefSeq" id="WP_386054682.1">
    <property type="nucleotide sequence ID" value="NZ_JBHTKH010000021.1"/>
</dbReference>
<reference evidence="4" key="1">
    <citation type="journal article" date="2019" name="Int. J. Syst. Evol. Microbiol.">
        <title>The Global Catalogue of Microorganisms (GCM) 10K type strain sequencing project: providing services to taxonomists for standard genome sequencing and annotation.</title>
        <authorList>
            <consortium name="The Broad Institute Genomics Platform"/>
            <consortium name="The Broad Institute Genome Sequencing Center for Infectious Disease"/>
            <person name="Wu L."/>
            <person name="Ma J."/>
        </authorList>
    </citation>
    <scope>NUCLEOTIDE SEQUENCE [LARGE SCALE GENOMIC DNA]</scope>
    <source>
        <strain evidence="4">CCUG 57508</strain>
    </source>
</reference>
<feature type="transmembrane region" description="Helical" evidence="2">
    <location>
        <begin position="240"/>
        <end position="259"/>
    </location>
</feature>
<dbReference type="InterPro" id="IPR026898">
    <property type="entry name" value="PrsW"/>
</dbReference>
<keyword evidence="4" id="KW-1185">Reference proteome</keyword>
<name>A0ABW3N150_9MICO</name>
<keyword evidence="2" id="KW-0472">Membrane</keyword>
<feature type="transmembrane region" description="Helical" evidence="2">
    <location>
        <begin position="172"/>
        <end position="192"/>
    </location>
</feature>
<dbReference type="EMBL" id="JBHTKH010000021">
    <property type="protein sequence ID" value="MFD1056576.1"/>
    <property type="molecule type" value="Genomic_DNA"/>
</dbReference>
<keyword evidence="3" id="KW-0482">Metalloprotease</keyword>
<proteinExistence type="predicted"/>
<comment type="caution">
    <text evidence="3">The sequence shown here is derived from an EMBL/GenBank/DDBJ whole genome shotgun (WGS) entry which is preliminary data.</text>
</comment>
<sequence length="396" mass="43366">MTSGDVTTQHPGGGAGNQAQQWSPVRNPTRRPLLRTALTIGIAASVFLVCLLILLGILGERLSSQTIVTSALMAIIPLLIIVPTFLWLDRYEAEPVRYQLFSFLWGALVAVVGAFFLNTFGLKLLVEASWTDPLQTGAVYLAPVTEETLKGLGILLIYQLRRREFDGIVDGIVYAGLIGAGFAFSENILYLGQAYNEYGNEGLTSTFLVRGLMGPFGHPLFTSLTGVGIGIAVSARRPLVRVLAVLAGWVCAMILHGLWNLSALAGMDGFFEAYVTYQVPLFLAFVAFLFWLRRREGRLIGRYLSPYADAGWLTHAEVTMLSQLRLRRAARAWARRTGGRAAKRSMDAFQDSASDLALLRSRLVHGTAEDGASEREMVLLEAITAHRRDFVGSPVT</sequence>
<evidence type="ECO:0000256" key="2">
    <source>
        <dbReference type="SAM" id="Phobius"/>
    </source>
</evidence>
<feature type="transmembrane region" description="Helical" evidence="2">
    <location>
        <begin position="100"/>
        <end position="120"/>
    </location>
</feature>
<keyword evidence="3" id="KW-0645">Protease</keyword>
<dbReference type="PANTHER" id="PTHR36844:SF1">
    <property type="entry name" value="PROTEASE PRSW"/>
    <property type="match status" value="1"/>
</dbReference>
<gene>
    <name evidence="3" type="ORF">ACFQ2V_19905</name>
</gene>
<protein>
    <submittedName>
        <fullName evidence="3">PrsW family intramembrane metalloprotease</fullName>
    </submittedName>
</protein>
<feature type="region of interest" description="Disordered" evidence="1">
    <location>
        <begin position="1"/>
        <end position="25"/>
    </location>
</feature>
<evidence type="ECO:0000313" key="3">
    <source>
        <dbReference type="EMBL" id="MFD1056576.1"/>
    </source>
</evidence>
<dbReference type="Pfam" id="PF13367">
    <property type="entry name" value="PrsW-protease"/>
    <property type="match status" value="1"/>
</dbReference>
<dbReference type="GO" id="GO:0008237">
    <property type="term" value="F:metallopeptidase activity"/>
    <property type="evidence" value="ECO:0007669"/>
    <property type="project" value="UniProtKB-KW"/>
</dbReference>
<feature type="transmembrane region" description="Helical" evidence="2">
    <location>
        <begin position="33"/>
        <end position="55"/>
    </location>
</feature>
<keyword evidence="2" id="KW-1133">Transmembrane helix</keyword>
<feature type="transmembrane region" description="Helical" evidence="2">
    <location>
        <begin position="271"/>
        <end position="292"/>
    </location>
</feature>
<organism evidence="3 4">
    <name type="scientific">Terrabacter terrigena</name>
    <dbReference type="NCBI Taxonomy" id="574718"/>
    <lineage>
        <taxon>Bacteria</taxon>
        <taxon>Bacillati</taxon>
        <taxon>Actinomycetota</taxon>
        <taxon>Actinomycetes</taxon>
        <taxon>Micrococcales</taxon>
        <taxon>Intrasporangiaceae</taxon>
        <taxon>Terrabacter</taxon>
    </lineage>
</organism>
<keyword evidence="2" id="KW-0812">Transmembrane</keyword>
<dbReference type="Proteomes" id="UP001597046">
    <property type="component" value="Unassembled WGS sequence"/>
</dbReference>
<feature type="transmembrane region" description="Helical" evidence="2">
    <location>
        <begin position="212"/>
        <end position="233"/>
    </location>
</feature>
<feature type="transmembrane region" description="Helical" evidence="2">
    <location>
        <begin position="140"/>
        <end position="160"/>
    </location>
</feature>
<accession>A0ABW3N150</accession>
<evidence type="ECO:0000256" key="1">
    <source>
        <dbReference type="SAM" id="MobiDB-lite"/>
    </source>
</evidence>
<keyword evidence="3" id="KW-0378">Hydrolase</keyword>
<feature type="transmembrane region" description="Helical" evidence="2">
    <location>
        <begin position="67"/>
        <end position="88"/>
    </location>
</feature>
<evidence type="ECO:0000313" key="4">
    <source>
        <dbReference type="Proteomes" id="UP001597046"/>
    </source>
</evidence>